<organism evidence="2 3">
    <name type="scientific">Actinomadura violacea</name>
    <dbReference type="NCBI Taxonomy" id="2819934"/>
    <lineage>
        <taxon>Bacteria</taxon>
        <taxon>Bacillati</taxon>
        <taxon>Actinomycetota</taxon>
        <taxon>Actinomycetes</taxon>
        <taxon>Streptosporangiales</taxon>
        <taxon>Thermomonosporaceae</taxon>
        <taxon>Actinomadura</taxon>
    </lineage>
</organism>
<evidence type="ECO:0000313" key="3">
    <source>
        <dbReference type="Proteomes" id="UP000680206"/>
    </source>
</evidence>
<dbReference type="Proteomes" id="UP000680206">
    <property type="component" value="Unassembled WGS sequence"/>
</dbReference>
<evidence type="ECO:0000256" key="1">
    <source>
        <dbReference type="SAM" id="MobiDB-lite"/>
    </source>
</evidence>
<reference evidence="2 3" key="1">
    <citation type="submission" date="2021-03" db="EMBL/GenBank/DDBJ databases">
        <title>Actinomadura violae sp. nov., isolated from lichen in Thailand.</title>
        <authorList>
            <person name="Kanchanasin P."/>
            <person name="Saeng-In P."/>
            <person name="Phongsopitanun W."/>
            <person name="Yuki M."/>
            <person name="Kudo T."/>
            <person name="Ohkuma M."/>
            <person name="Tanasupawat S."/>
        </authorList>
    </citation>
    <scope>NUCLEOTIDE SEQUENCE [LARGE SCALE GENOMIC DNA]</scope>
    <source>
        <strain evidence="2 3">LCR2-06</strain>
    </source>
</reference>
<keyword evidence="3" id="KW-1185">Reference proteome</keyword>
<proteinExistence type="predicted"/>
<comment type="caution">
    <text evidence="2">The sequence shown here is derived from an EMBL/GenBank/DDBJ whole genome shotgun (WGS) entry which is preliminary data.</text>
</comment>
<protein>
    <submittedName>
        <fullName evidence="2">Uncharacterized protein</fullName>
    </submittedName>
</protein>
<accession>A0ABS3RTP2</accession>
<evidence type="ECO:0000313" key="2">
    <source>
        <dbReference type="EMBL" id="MBO2459858.1"/>
    </source>
</evidence>
<feature type="region of interest" description="Disordered" evidence="1">
    <location>
        <begin position="139"/>
        <end position="164"/>
    </location>
</feature>
<sequence length="164" mass="18407">MEDPAEDLVRATDITQRLGVSRAVVSNWRRRHPDYPEPAQVIATVERWRWEDITAFLNRNGLPRPPGKRKPAPRTYELLRNGNPIAEYRSRGRARIALIMILASMGEPGLDMAEAVLSNGATDEVEIGRTVFHLRTVNRRRRRATTKATKAAPAESGTASNSPR</sequence>
<gene>
    <name evidence="2" type="ORF">J4709_19950</name>
</gene>
<name>A0ABS3RTP2_9ACTN</name>
<dbReference type="RefSeq" id="WP_208242895.1">
    <property type="nucleotide sequence ID" value="NZ_JAGEPF010000012.1"/>
</dbReference>
<dbReference type="EMBL" id="JAGEPF010000012">
    <property type="protein sequence ID" value="MBO2459858.1"/>
    <property type="molecule type" value="Genomic_DNA"/>
</dbReference>